<evidence type="ECO:0000313" key="4">
    <source>
        <dbReference type="WBParaSite" id="GPUH_0000413201-mRNA-1"/>
    </source>
</evidence>
<evidence type="ECO:0000256" key="1">
    <source>
        <dbReference type="SAM" id="MobiDB-lite"/>
    </source>
</evidence>
<organism evidence="4">
    <name type="scientific">Gongylonema pulchrum</name>
    <dbReference type="NCBI Taxonomy" id="637853"/>
    <lineage>
        <taxon>Eukaryota</taxon>
        <taxon>Metazoa</taxon>
        <taxon>Ecdysozoa</taxon>
        <taxon>Nematoda</taxon>
        <taxon>Chromadorea</taxon>
        <taxon>Rhabditida</taxon>
        <taxon>Spirurina</taxon>
        <taxon>Spiruromorpha</taxon>
        <taxon>Spiruroidea</taxon>
        <taxon>Gongylonematidae</taxon>
        <taxon>Gongylonema</taxon>
    </lineage>
</organism>
<reference evidence="4" key="1">
    <citation type="submission" date="2016-06" db="UniProtKB">
        <authorList>
            <consortium name="WormBaseParasite"/>
        </authorList>
    </citation>
    <scope>IDENTIFICATION</scope>
</reference>
<evidence type="ECO:0000313" key="3">
    <source>
        <dbReference type="Proteomes" id="UP000271098"/>
    </source>
</evidence>
<dbReference type="AlphaFoldDB" id="A0A183D5Y4"/>
<sequence>MHRGTNNSEHGTGSDTGATGGCSNRTNSMSYQHVDGLPPPCGVLKPLVNGSFAESISYYCGKHAAQLPKSPFYTAPNLCECCSTCSAGKSYTCSHSFCTDCTRTTEDSDPESTGSAQAFKPPTMCSECTEQRVRDWVSELSECSGCSECNEDSWAADSTDAPIAEKTSEGRGN</sequence>
<feature type="region of interest" description="Disordered" evidence="1">
    <location>
        <begin position="1"/>
        <end position="20"/>
    </location>
</feature>
<keyword evidence="3" id="KW-1185">Reference proteome</keyword>
<evidence type="ECO:0000313" key="2">
    <source>
        <dbReference type="EMBL" id="VDK42669.1"/>
    </source>
</evidence>
<accession>A0A183D5Y4</accession>
<name>A0A183D5Y4_9BILA</name>
<proteinExistence type="predicted"/>
<reference evidence="2 3" key="2">
    <citation type="submission" date="2018-11" db="EMBL/GenBank/DDBJ databases">
        <authorList>
            <consortium name="Pathogen Informatics"/>
        </authorList>
    </citation>
    <scope>NUCLEOTIDE SEQUENCE [LARGE SCALE GENOMIC DNA]</scope>
</reference>
<dbReference type="EMBL" id="UYRT01007521">
    <property type="protein sequence ID" value="VDK42669.1"/>
    <property type="molecule type" value="Genomic_DNA"/>
</dbReference>
<protein>
    <submittedName>
        <fullName evidence="4">TNFR-Cys domain-containing protein</fullName>
    </submittedName>
</protein>
<dbReference type="Proteomes" id="UP000271098">
    <property type="component" value="Unassembled WGS sequence"/>
</dbReference>
<gene>
    <name evidence="2" type="ORF">GPUH_LOCUS4125</name>
</gene>
<dbReference type="WBParaSite" id="GPUH_0000413201-mRNA-1">
    <property type="protein sequence ID" value="GPUH_0000413201-mRNA-1"/>
    <property type="gene ID" value="GPUH_0000413201"/>
</dbReference>